<evidence type="ECO:0000313" key="1">
    <source>
        <dbReference type="EMBL" id="QGH63956.1"/>
    </source>
</evidence>
<gene>
    <name evidence="1" type="ORF">GHV41_25190</name>
</gene>
<dbReference type="AlphaFoldDB" id="A0A5Q2VIC0"/>
<protein>
    <submittedName>
        <fullName evidence="1">Uncharacterized protein</fullName>
    </submittedName>
</protein>
<dbReference type="RefSeq" id="WP_153860609.1">
    <property type="nucleotide sequence ID" value="NZ_CP045913.1"/>
</dbReference>
<name>A0A5Q2VIC0_SERPR</name>
<proteinExistence type="predicted"/>
<dbReference type="Proteomes" id="UP000381260">
    <property type="component" value="Chromosome"/>
</dbReference>
<accession>A0A5Q2VIC0</accession>
<organism evidence="1 2">
    <name type="scientific">Serratia proteamaculans</name>
    <dbReference type="NCBI Taxonomy" id="28151"/>
    <lineage>
        <taxon>Bacteria</taxon>
        <taxon>Pseudomonadati</taxon>
        <taxon>Pseudomonadota</taxon>
        <taxon>Gammaproteobacteria</taxon>
        <taxon>Enterobacterales</taxon>
        <taxon>Yersiniaceae</taxon>
        <taxon>Serratia</taxon>
    </lineage>
</organism>
<sequence>MAMGATWRPSLSPATDLVFIGNVISSSSNLGIFTAFSEKLTSRLFSSGKLVKNCGKSHVLTITLSSQPPALFSQISKILQNPPYAQHSNGLFTSPIDMNHQKPMQQNISLFKFRIAFNQNKNSAKQTKSKVNAA</sequence>
<evidence type="ECO:0000313" key="2">
    <source>
        <dbReference type="Proteomes" id="UP000381260"/>
    </source>
</evidence>
<dbReference type="EMBL" id="CP045913">
    <property type="protein sequence ID" value="QGH63956.1"/>
    <property type="molecule type" value="Genomic_DNA"/>
</dbReference>
<reference evidence="1 2" key="1">
    <citation type="submission" date="2019-11" db="EMBL/GenBank/DDBJ databases">
        <title>The Phosphoenolpyruvate Phosphotransferase System Regulates Serratia proteamaculans 336X Biofilm Formation and Wheat Roots colonization.</title>
        <authorList>
            <person name="Liu F."/>
        </authorList>
    </citation>
    <scope>NUCLEOTIDE SEQUENCE [LARGE SCALE GENOMIC DNA]</scope>
    <source>
        <strain evidence="1 2">336X</strain>
    </source>
</reference>